<gene>
    <name evidence="3" type="ORF">WAT24_11200</name>
</gene>
<reference evidence="3 4" key="1">
    <citation type="journal article" date="2014" name="Int. J. Syst. Evol. Microbiol.">
        <title>Fulvimonas yonginensis sp. nov., isolated from greenhouse soil, and emended description of the genus Fulvimonas.</title>
        <authorList>
            <person name="Ahn J.H."/>
            <person name="Kim S.J."/>
            <person name="Weon H.Y."/>
            <person name="Hong S.B."/>
            <person name="Seok S.J."/>
            <person name="Kwon S.W."/>
        </authorList>
    </citation>
    <scope>NUCLEOTIDE SEQUENCE [LARGE SCALE GENOMIC DNA]</scope>
    <source>
        <strain evidence="3 4">KACC 16952</strain>
    </source>
</reference>
<evidence type="ECO:0000256" key="2">
    <source>
        <dbReference type="SAM" id="SignalP"/>
    </source>
</evidence>
<sequence length="119" mass="12484">MDARCIRPFPFEDQPMNVRTHAALAFAAALALTGLAPAFAQDAMPAGQAMATDAMHKDAMQPQAMEHGAMKHAAMKQQGMHHESMKPGEAMAPGKSGGHAAMSAGAKDMQDKTTDAEGH</sequence>
<proteinExistence type="predicted"/>
<evidence type="ECO:0000313" key="4">
    <source>
        <dbReference type="Proteomes" id="UP001381174"/>
    </source>
</evidence>
<organism evidence="3 4">
    <name type="scientific">Fulvimonas yonginensis</name>
    <dbReference type="NCBI Taxonomy" id="1495200"/>
    <lineage>
        <taxon>Bacteria</taxon>
        <taxon>Pseudomonadati</taxon>
        <taxon>Pseudomonadota</taxon>
        <taxon>Gammaproteobacteria</taxon>
        <taxon>Lysobacterales</taxon>
        <taxon>Rhodanobacteraceae</taxon>
        <taxon>Fulvimonas</taxon>
    </lineage>
</organism>
<feature type="chain" id="PRO_5046552494" evidence="2">
    <location>
        <begin position="41"/>
        <end position="119"/>
    </location>
</feature>
<evidence type="ECO:0000313" key="3">
    <source>
        <dbReference type="EMBL" id="MEI7037324.1"/>
    </source>
</evidence>
<feature type="region of interest" description="Disordered" evidence="1">
    <location>
        <begin position="68"/>
        <end position="119"/>
    </location>
</feature>
<keyword evidence="4" id="KW-1185">Reference proteome</keyword>
<dbReference type="NCBIfam" id="TIGR02953">
    <property type="entry name" value="penta_MxKDx"/>
    <property type="match status" value="1"/>
</dbReference>
<comment type="caution">
    <text evidence="3">The sequence shown here is derived from an EMBL/GenBank/DDBJ whole genome shotgun (WGS) entry which is preliminary data.</text>
</comment>
<evidence type="ECO:0000256" key="1">
    <source>
        <dbReference type="SAM" id="MobiDB-lite"/>
    </source>
</evidence>
<dbReference type="EMBL" id="JBBBNY010000007">
    <property type="protein sequence ID" value="MEI7037324.1"/>
    <property type="molecule type" value="Genomic_DNA"/>
</dbReference>
<feature type="signal peptide" evidence="2">
    <location>
        <begin position="1"/>
        <end position="40"/>
    </location>
</feature>
<protein>
    <submittedName>
        <fullName evidence="3">Pentapeptide MXKDX repeat protein</fullName>
    </submittedName>
</protein>
<accession>A0ABU8JDR0</accession>
<dbReference type="InterPro" id="IPR014299">
    <property type="entry name" value="Penta_MxKDx"/>
</dbReference>
<name>A0ABU8JDR0_9GAMM</name>
<dbReference type="Proteomes" id="UP001381174">
    <property type="component" value="Unassembled WGS sequence"/>
</dbReference>
<feature type="compositionally biased region" description="Basic and acidic residues" evidence="1">
    <location>
        <begin position="108"/>
        <end position="119"/>
    </location>
</feature>
<keyword evidence="2" id="KW-0732">Signal</keyword>